<dbReference type="CDD" id="cd01080">
    <property type="entry name" value="NAD_bind_m-THF_DH_Cyclohyd"/>
    <property type="match status" value="1"/>
</dbReference>
<dbReference type="InterPro" id="IPR046346">
    <property type="entry name" value="Aminoacid_DH-like_N_sf"/>
</dbReference>
<keyword evidence="8 12" id="KW-0560">Oxidoreductase</keyword>
<dbReference type="GO" id="GO:0000105">
    <property type="term" value="P:L-histidine biosynthetic process"/>
    <property type="evidence" value="ECO:0007669"/>
    <property type="project" value="UniProtKB-KW"/>
</dbReference>
<feature type="binding site" evidence="12">
    <location>
        <begin position="158"/>
        <end position="160"/>
    </location>
    <ligand>
        <name>NADP(+)</name>
        <dbReference type="ChEBI" id="CHEBI:58349"/>
    </ligand>
</feature>
<comment type="caution">
    <text evidence="15">The sequence shown here is derived from an EMBL/GenBank/DDBJ whole genome shotgun (WGS) entry which is preliminary data.</text>
</comment>
<dbReference type="FunFam" id="3.40.50.10860:FF:000005">
    <property type="entry name" value="C-1-tetrahydrofolate synthase, cytoplasmic, putative"/>
    <property type="match status" value="1"/>
</dbReference>
<dbReference type="InterPro" id="IPR020631">
    <property type="entry name" value="THF_DH/CycHdrlase_NAD-bd_dom"/>
</dbReference>
<dbReference type="GO" id="GO:0006164">
    <property type="term" value="P:purine nucleotide biosynthetic process"/>
    <property type="evidence" value="ECO:0007669"/>
    <property type="project" value="UniProtKB-KW"/>
</dbReference>
<dbReference type="HAMAP" id="MF_01576">
    <property type="entry name" value="THF_DHG_CYH"/>
    <property type="match status" value="1"/>
</dbReference>
<dbReference type="GO" id="GO:0035999">
    <property type="term" value="P:tetrahydrofolate interconversion"/>
    <property type="evidence" value="ECO:0007669"/>
    <property type="project" value="UniProtKB-UniRule"/>
</dbReference>
<evidence type="ECO:0000256" key="6">
    <source>
        <dbReference type="ARBA" id="ARBA00022801"/>
    </source>
</evidence>
<evidence type="ECO:0000313" key="15">
    <source>
        <dbReference type="EMBL" id="OXT07638.1"/>
    </source>
</evidence>
<comment type="similarity">
    <text evidence="12">Belongs to the tetrahydrofolate dehydrogenase/cyclohydrolase family.</text>
</comment>
<evidence type="ECO:0000256" key="4">
    <source>
        <dbReference type="ARBA" id="ARBA00022605"/>
    </source>
</evidence>
<dbReference type="InterPro" id="IPR000672">
    <property type="entry name" value="THF_DH/CycHdrlase"/>
</dbReference>
<dbReference type="GO" id="GO:0009086">
    <property type="term" value="P:methionine biosynthetic process"/>
    <property type="evidence" value="ECO:0007669"/>
    <property type="project" value="UniProtKB-KW"/>
</dbReference>
<comment type="caution">
    <text evidence="12">Lacks conserved residue(s) required for the propagation of feature annotation.</text>
</comment>
<dbReference type="EMBL" id="NKHD01000020">
    <property type="protein sequence ID" value="OXT07638.1"/>
    <property type="molecule type" value="Genomic_DNA"/>
</dbReference>
<dbReference type="PRINTS" id="PR00085">
    <property type="entry name" value="THFDHDRGNASE"/>
</dbReference>
<dbReference type="SUPFAM" id="SSF53223">
    <property type="entry name" value="Aminoacid dehydrogenase-like, N-terminal domain"/>
    <property type="match status" value="1"/>
</dbReference>
<keyword evidence="3 12" id="KW-0554">One-carbon metabolism</keyword>
<comment type="pathway">
    <text evidence="1 12">One-carbon metabolism; tetrahydrofolate interconversion.</text>
</comment>
<keyword evidence="7 12" id="KW-0521">NADP</keyword>
<dbReference type="PANTHER" id="PTHR48099">
    <property type="entry name" value="C-1-TETRAHYDROFOLATE SYNTHASE, CYTOPLASMIC-RELATED"/>
    <property type="match status" value="1"/>
</dbReference>
<name>A0A231VHW0_THETR</name>
<evidence type="ECO:0000256" key="1">
    <source>
        <dbReference type="ARBA" id="ARBA00004777"/>
    </source>
</evidence>
<evidence type="ECO:0000259" key="14">
    <source>
        <dbReference type="Pfam" id="PF02882"/>
    </source>
</evidence>
<keyword evidence="11 12" id="KW-0511">Multifunctional enzyme</keyword>
<keyword evidence="9 12" id="KW-0368">Histidine biosynthesis</keyword>
<keyword evidence="4 12" id="KW-0028">Amino-acid biosynthesis</keyword>
<keyword evidence="5 12" id="KW-0658">Purine biosynthesis</keyword>
<feature type="domain" description="Tetrahydrofolate dehydrogenase/cyclohydrolase catalytic" evidence="13">
    <location>
        <begin position="3"/>
        <end position="113"/>
    </location>
</feature>
<dbReference type="EC" id="3.5.4.9" evidence="12"/>
<evidence type="ECO:0000256" key="10">
    <source>
        <dbReference type="ARBA" id="ARBA00023167"/>
    </source>
</evidence>
<keyword evidence="10 12" id="KW-0486">Methionine biosynthesis</keyword>
<protein>
    <recommendedName>
        <fullName evidence="12">Bifunctional protein FolD</fullName>
    </recommendedName>
    <domain>
        <recommendedName>
            <fullName evidence="12">Methylenetetrahydrofolate dehydrogenase</fullName>
            <ecNumber evidence="12">1.5.1.5</ecNumber>
        </recommendedName>
    </domain>
    <domain>
        <recommendedName>
            <fullName evidence="12">Methenyltetrahydrofolate cyclohydrolase</fullName>
            <ecNumber evidence="12">3.5.4.9</ecNumber>
        </recommendedName>
    </domain>
</protein>
<dbReference type="EC" id="1.5.1.5" evidence="12"/>
<evidence type="ECO:0000256" key="11">
    <source>
        <dbReference type="ARBA" id="ARBA00023268"/>
    </source>
</evidence>
<reference evidence="15 16" key="1">
    <citation type="submission" date="2017-06" db="EMBL/GenBank/DDBJ databases">
        <title>Isolation and characterization of a thermophilic and butanogenic Thermoanaerobacterium thermosaccharolyticum M5 capable of efficient degradation of hemicellulose.</title>
        <authorList>
            <person name="Xin F."/>
            <person name="Jiang Y."/>
        </authorList>
    </citation>
    <scope>NUCLEOTIDE SEQUENCE [LARGE SCALE GENOMIC DNA]</scope>
    <source>
        <strain evidence="15 16">M5</strain>
    </source>
</reference>
<organism evidence="15 16">
    <name type="scientific">Thermoanaerobacterium thermosaccharolyticum</name>
    <name type="common">Clostridium thermosaccharolyticum</name>
    <dbReference type="NCBI Taxonomy" id="1517"/>
    <lineage>
        <taxon>Bacteria</taxon>
        <taxon>Bacillati</taxon>
        <taxon>Bacillota</taxon>
        <taxon>Clostridia</taxon>
        <taxon>Thermoanaerobacterales</taxon>
        <taxon>Thermoanaerobacteraceae</taxon>
        <taxon>Thermoanaerobacterium</taxon>
    </lineage>
</organism>
<dbReference type="Pfam" id="PF00763">
    <property type="entry name" value="THF_DHG_CYH"/>
    <property type="match status" value="1"/>
</dbReference>
<dbReference type="Gene3D" id="3.40.50.720">
    <property type="entry name" value="NAD(P)-binding Rossmann-like Domain"/>
    <property type="match status" value="1"/>
</dbReference>
<evidence type="ECO:0000256" key="7">
    <source>
        <dbReference type="ARBA" id="ARBA00022857"/>
    </source>
</evidence>
<proteinExistence type="inferred from homology"/>
<comment type="function">
    <text evidence="12">Catalyzes the oxidation of 5,10-methylenetetrahydrofolate to 5,10-methenyltetrahydrofolate and then the hydrolysis of 5,10-methenyltetrahydrofolate to 10-formyltetrahydrofolate.</text>
</comment>
<evidence type="ECO:0000256" key="9">
    <source>
        <dbReference type="ARBA" id="ARBA00023102"/>
    </source>
</evidence>
<evidence type="ECO:0000256" key="8">
    <source>
        <dbReference type="ARBA" id="ARBA00023002"/>
    </source>
</evidence>
<dbReference type="GO" id="GO:0005829">
    <property type="term" value="C:cytosol"/>
    <property type="evidence" value="ECO:0007669"/>
    <property type="project" value="TreeGrafter"/>
</dbReference>
<dbReference type="RefSeq" id="WP_094045163.1">
    <property type="nucleotide sequence ID" value="NZ_NKHD01000020.1"/>
</dbReference>
<dbReference type="Proteomes" id="UP000215301">
    <property type="component" value="Unassembled WGS sequence"/>
</dbReference>
<evidence type="ECO:0000256" key="2">
    <source>
        <dbReference type="ARBA" id="ARBA00011738"/>
    </source>
</evidence>
<comment type="catalytic activity">
    <reaction evidence="12">
        <text>(6R)-5,10-methenyltetrahydrofolate + H2O = (6R)-10-formyltetrahydrofolate + H(+)</text>
        <dbReference type="Rhea" id="RHEA:23700"/>
        <dbReference type="ChEBI" id="CHEBI:15377"/>
        <dbReference type="ChEBI" id="CHEBI:15378"/>
        <dbReference type="ChEBI" id="CHEBI:57455"/>
        <dbReference type="ChEBI" id="CHEBI:195366"/>
        <dbReference type="EC" id="3.5.4.9"/>
    </reaction>
</comment>
<comment type="catalytic activity">
    <reaction evidence="12">
        <text>(6R)-5,10-methylene-5,6,7,8-tetrahydrofolate + NADP(+) = (6R)-5,10-methenyltetrahydrofolate + NADPH</text>
        <dbReference type="Rhea" id="RHEA:22812"/>
        <dbReference type="ChEBI" id="CHEBI:15636"/>
        <dbReference type="ChEBI" id="CHEBI:57455"/>
        <dbReference type="ChEBI" id="CHEBI:57783"/>
        <dbReference type="ChEBI" id="CHEBI:58349"/>
        <dbReference type="EC" id="1.5.1.5"/>
    </reaction>
</comment>
<comment type="subunit">
    <text evidence="2 12">Homodimer.</text>
</comment>
<dbReference type="FunFam" id="3.40.50.720:FF:000006">
    <property type="entry name" value="Bifunctional protein FolD"/>
    <property type="match status" value="1"/>
</dbReference>
<evidence type="ECO:0000256" key="12">
    <source>
        <dbReference type="HAMAP-Rule" id="MF_01576"/>
    </source>
</evidence>
<evidence type="ECO:0000313" key="16">
    <source>
        <dbReference type="Proteomes" id="UP000215301"/>
    </source>
</evidence>
<dbReference type="GO" id="GO:0004477">
    <property type="term" value="F:methenyltetrahydrofolate cyclohydrolase activity"/>
    <property type="evidence" value="ECO:0007669"/>
    <property type="project" value="UniProtKB-UniRule"/>
</dbReference>
<feature type="domain" description="Tetrahydrofolate dehydrogenase/cyclohydrolase NAD(P)-binding" evidence="14">
    <location>
        <begin position="132"/>
        <end position="272"/>
    </location>
</feature>
<accession>A0A231VHW0</accession>
<evidence type="ECO:0000259" key="13">
    <source>
        <dbReference type="Pfam" id="PF00763"/>
    </source>
</evidence>
<evidence type="ECO:0000256" key="5">
    <source>
        <dbReference type="ARBA" id="ARBA00022755"/>
    </source>
</evidence>
<dbReference type="Pfam" id="PF02882">
    <property type="entry name" value="THF_DHG_CYH_C"/>
    <property type="match status" value="1"/>
</dbReference>
<gene>
    <name evidence="12" type="primary">folD</name>
    <name evidence="15" type="ORF">CE561_07355</name>
</gene>
<dbReference type="Gene3D" id="3.40.50.10860">
    <property type="entry name" value="Leucine Dehydrogenase, chain A, domain 1"/>
    <property type="match status" value="1"/>
</dbReference>
<sequence length="283" mass="31083">MIIDGKVIAKRIRANIKAEIQENNYKPKLAILIAGNDSASKIYANTKVKACAGVGIDAEVFCFSDSEEGKFLNKLEELNVDENIHGIFVEMPLPKSFNSQRTYDIINPLKDVDCISTYNMGRLFAGNPLYLPCTPHAILTILKQLDINFTGKHAVIVGRSNILGKPVAKLMLDLDMTVTQCHSKTVDLQKYTKMADVLILAAGKKNLINGDMIKEGVILIDAGINEYDGKIYGDCDFQSAENRCLYITPVPGGVGPVTTSMVLLNTLEAYKNAIKNTYSKTSQ</sequence>
<dbReference type="UniPathway" id="UPA00193"/>
<dbReference type="InterPro" id="IPR020630">
    <property type="entry name" value="THF_DH/CycHdrlase_cat_dom"/>
</dbReference>
<dbReference type="PANTHER" id="PTHR48099:SF5">
    <property type="entry name" value="C-1-TETRAHYDROFOLATE SYNTHASE, CYTOPLASMIC"/>
    <property type="match status" value="1"/>
</dbReference>
<keyword evidence="6 12" id="KW-0378">Hydrolase</keyword>
<dbReference type="SUPFAM" id="SSF51735">
    <property type="entry name" value="NAD(P)-binding Rossmann-fold domains"/>
    <property type="match status" value="1"/>
</dbReference>
<feature type="binding site" evidence="12">
    <location>
        <position position="224"/>
    </location>
    <ligand>
        <name>NADP(+)</name>
        <dbReference type="ChEBI" id="CHEBI:58349"/>
    </ligand>
</feature>
<dbReference type="GO" id="GO:0004488">
    <property type="term" value="F:methylenetetrahydrofolate dehydrogenase (NADP+) activity"/>
    <property type="evidence" value="ECO:0007669"/>
    <property type="project" value="UniProtKB-UniRule"/>
</dbReference>
<dbReference type="InterPro" id="IPR036291">
    <property type="entry name" value="NAD(P)-bd_dom_sf"/>
</dbReference>
<dbReference type="AlphaFoldDB" id="A0A231VHW0"/>
<evidence type="ECO:0000256" key="3">
    <source>
        <dbReference type="ARBA" id="ARBA00022563"/>
    </source>
</evidence>